<reference evidence="2" key="2">
    <citation type="submission" date="2025-08" db="UniProtKB">
        <authorList>
            <consortium name="RefSeq"/>
        </authorList>
    </citation>
    <scope>IDENTIFICATION</scope>
</reference>
<proteinExistence type="predicted"/>
<reference evidence="1" key="1">
    <citation type="submission" date="2025-05" db="UniProtKB">
        <authorList>
            <consortium name="RefSeq"/>
        </authorList>
    </citation>
    <scope>NUCLEOTIDE SEQUENCE [LARGE SCALE GENOMIC DNA]</scope>
</reference>
<dbReference type="Proteomes" id="UP001652625">
    <property type="component" value="Chromosome 02"/>
</dbReference>
<dbReference type="RefSeq" id="XP_065646718.1">
    <property type="nucleotide sequence ID" value="XM_065790646.1"/>
</dbReference>
<keyword evidence="1" id="KW-1185">Reference proteome</keyword>
<evidence type="ECO:0000313" key="2">
    <source>
        <dbReference type="RefSeq" id="XP_065646718.1"/>
    </source>
</evidence>
<sequence length="209" mass="23925">MAQLPTELFHAFVNELSLKKLENSMQVLEENGIDADAIMLVTIEDLKLMFPKLGDFLKIKSVFSTIYSKDIDGMLKDHPKGASILSEFERTGQLVLMKDLFVRIIVGNLVKDNNCYPNTKIKKSLAMEVINRFPTLRSGNGDGYDAYFRQYVEVIRNGKLRKYSPSGYIEERLKTLRKQLPVIEKAHKLHQKRLRTDAVDLVNGTMTRS</sequence>
<protein>
    <submittedName>
        <fullName evidence="2">Uncharacterized protein LOC136076888</fullName>
    </submittedName>
</protein>
<organism evidence="1 2">
    <name type="scientific">Hydra vulgaris</name>
    <name type="common">Hydra</name>
    <name type="synonym">Hydra attenuata</name>
    <dbReference type="NCBI Taxonomy" id="6087"/>
    <lineage>
        <taxon>Eukaryota</taxon>
        <taxon>Metazoa</taxon>
        <taxon>Cnidaria</taxon>
        <taxon>Hydrozoa</taxon>
        <taxon>Hydroidolina</taxon>
        <taxon>Anthoathecata</taxon>
        <taxon>Aplanulata</taxon>
        <taxon>Hydridae</taxon>
        <taxon>Hydra</taxon>
    </lineage>
</organism>
<name>A0ABM4BCS5_HYDVU</name>
<dbReference type="GeneID" id="136076888"/>
<evidence type="ECO:0000313" key="1">
    <source>
        <dbReference type="Proteomes" id="UP001652625"/>
    </source>
</evidence>
<accession>A0ABM4BCS5</accession>
<gene>
    <name evidence="2" type="primary">LOC136076888</name>
</gene>